<dbReference type="PANTHER" id="PTHR44196:SF1">
    <property type="entry name" value="DEHYDROGENASE_REDUCTASE SDR FAMILY MEMBER 7B"/>
    <property type="match status" value="1"/>
</dbReference>
<dbReference type="PANTHER" id="PTHR44196">
    <property type="entry name" value="DEHYDROGENASE/REDUCTASE SDR FAMILY MEMBER 7B"/>
    <property type="match status" value="1"/>
</dbReference>
<dbReference type="SUPFAM" id="SSF51735">
    <property type="entry name" value="NAD(P)-binding Rossmann-fold domains"/>
    <property type="match status" value="1"/>
</dbReference>
<proteinExistence type="inferred from homology"/>
<dbReference type="InterPro" id="IPR002347">
    <property type="entry name" value="SDR_fam"/>
</dbReference>
<comment type="similarity">
    <text evidence="1 3">Belongs to the short-chain dehydrogenases/reductases (SDR) family.</text>
</comment>
<dbReference type="AlphaFoldDB" id="A0AA42CRS1"/>
<evidence type="ECO:0000313" key="5">
    <source>
        <dbReference type="EMBL" id="MCW6512755.1"/>
    </source>
</evidence>
<keyword evidence="6" id="KW-1185">Reference proteome</keyword>
<dbReference type="RefSeq" id="WP_282589130.1">
    <property type="nucleotide sequence ID" value="NZ_JAMOIM010000063.1"/>
</dbReference>
<dbReference type="GO" id="GO:0016020">
    <property type="term" value="C:membrane"/>
    <property type="evidence" value="ECO:0007669"/>
    <property type="project" value="TreeGrafter"/>
</dbReference>
<dbReference type="InterPro" id="IPR036291">
    <property type="entry name" value="NAD(P)-bd_dom_sf"/>
</dbReference>
<dbReference type="InterPro" id="IPR057326">
    <property type="entry name" value="KR_dom"/>
</dbReference>
<evidence type="ECO:0000256" key="2">
    <source>
        <dbReference type="ARBA" id="ARBA00023002"/>
    </source>
</evidence>
<accession>A0AA42CRS1</accession>
<dbReference type="EMBL" id="JAMOIM010000063">
    <property type="protein sequence ID" value="MCW6512755.1"/>
    <property type="molecule type" value="Genomic_DNA"/>
</dbReference>
<keyword evidence="2" id="KW-0560">Oxidoreductase</keyword>
<dbReference type="PROSITE" id="PS00061">
    <property type="entry name" value="ADH_SHORT"/>
    <property type="match status" value="1"/>
</dbReference>
<evidence type="ECO:0000256" key="1">
    <source>
        <dbReference type="ARBA" id="ARBA00006484"/>
    </source>
</evidence>
<evidence type="ECO:0000313" key="6">
    <source>
        <dbReference type="Proteomes" id="UP001165667"/>
    </source>
</evidence>
<sequence length="252" mass="27035">MKFTARTILITGGSSGIGLELAGQLLARGNVVVITGRSKQALEDAQRRFPGLHAFPSDVSNAADIRALHDAVTARFPRLDTLVNNAGIMRIVKLGEDRPLEDVTQEIDVDLTGPIRMVQQFLSHLRSRPNALIVNVSSGLAFVPFPISPVYSAAKAGLRAYTRCLRVQLGGTNVTVVELAPPLTDTPLFTAEFGAHLKGQTGMAVDVLVRRAIAAIEAGQTEIRPGQSNILKIASRLAPELIFQQLSKVGRS</sequence>
<name>A0AA42CRS1_9HYPH</name>
<dbReference type="PRINTS" id="PR00080">
    <property type="entry name" value="SDRFAMILY"/>
</dbReference>
<dbReference type="SMART" id="SM00822">
    <property type="entry name" value="PKS_KR"/>
    <property type="match status" value="1"/>
</dbReference>
<evidence type="ECO:0000259" key="4">
    <source>
        <dbReference type="SMART" id="SM00822"/>
    </source>
</evidence>
<evidence type="ECO:0000256" key="3">
    <source>
        <dbReference type="RuleBase" id="RU000363"/>
    </source>
</evidence>
<dbReference type="Proteomes" id="UP001165667">
    <property type="component" value="Unassembled WGS sequence"/>
</dbReference>
<reference evidence="5" key="1">
    <citation type="submission" date="2022-05" db="EMBL/GenBank/DDBJ databases">
        <authorList>
            <person name="Pankratov T."/>
        </authorList>
    </citation>
    <scope>NUCLEOTIDE SEQUENCE</scope>
    <source>
        <strain evidence="5">BP6-180914</strain>
    </source>
</reference>
<dbReference type="Pfam" id="PF00106">
    <property type="entry name" value="adh_short"/>
    <property type="match status" value="1"/>
</dbReference>
<feature type="domain" description="Ketoreductase" evidence="4">
    <location>
        <begin position="6"/>
        <end position="186"/>
    </location>
</feature>
<dbReference type="InterPro" id="IPR020904">
    <property type="entry name" value="Sc_DH/Rdtase_CS"/>
</dbReference>
<gene>
    <name evidence="5" type="ORF">M8523_33180</name>
</gene>
<dbReference type="GO" id="GO:0016491">
    <property type="term" value="F:oxidoreductase activity"/>
    <property type="evidence" value="ECO:0007669"/>
    <property type="project" value="UniProtKB-KW"/>
</dbReference>
<organism evidence="5 6">
    <name type="scientific">Lichenifustis flavocetrariae</name>
    <dbReference type="NCBI Taxonomy" id="2949735"/>
    <lineage>
        <taxon>Bacteria</taxon>
        <taxon>Pseudomonadati</taxon>
        <taxon>Pseudomonadota</taxon>
        <taxon>Alphaproteobacteria</taxon>
        <taxon>Hyphomicrobiales</taxon>
        <taxon>Lichenihabitantaceae</taxon>
        <taxon>Lichenifustis</taxon>
    </lineage>
</organism>
<dbReference type="Gene3D" id="3.40.50.720">
    <property type="entry name" value="NAD(P)-binding Rossmann-like Domain"/>
    <property type="match status" value="1"/>
</dbReference>
<protein>
    <submittedName>
        <fullName evidence="5">SDR family NAD(P)-dependent oxidoreductase</fullName>
    </submittedName>
</protein>
<dbReference type="PRINTS" id="PR00081">
    <property type="entry name" value="GDHRDH"/>
</dbReference>
<comment type="caution">
    <text evidence="5">The sequence shown here is derived from an EMBL/GenBank/DDBJ whole genome shotgun (WGS) entry which is preliminary data.</text>
</comment>